<dbReference type="OrthoDB" id="997849at2759"/>
<dbReference type="GO" id="GO:0016881">
    <property type="term" value="F:acid-amino acid ligase activity"/>
    <property type="evidence" value="ECO:0007669"/>
    <property type="project" value="TreeGrafter"/>
</dbReference>
<comment type="caution">
    <text evidence="2">The sequence shown here is derived from an EMBL/GenBank/DDBJ whole genome shotgun (WGS) entry which is preliminary data.</text>
</comment>
<dbReference type="GO" id="GO:0005737">
    <property type="term" value="C:cytoplasm"/>
    <property type="evidence" value="ECO:0007669"/>
    <property type="project" value="TreeGrafter"/>
</dbReference>
<evidence type="ECO:0000259" key="1">
    <source>
        <dbReference type="Pfam" id="PF23572"/>
    </source>
</evidence>
<name>A0A6D2HRS6_9BRAS</name>
<gene>
    <name evidence="2" type="ORF">MERR_LOCUS4552</name>
</gene>
<evidence type="ECO:0000313" key="3">
    <source>
        <dbReference type="Proteomes" id="UP000467841"/>
    </source>
</evidence>
<evidence type="ECO:0000313" key="2">
    <source>
        <dbReference type="EMBL" id="CAA7017317.1"/>
    </source>
</evidence>
<dbReference type="PANTHER" id="PTHR31901:SF33">
    <property type="entry name" value="INDOLE-3-ACETIC ACID-AMIDO SYNTHETASE GH3.17"/>
    <property type="match status" value="1"/>
</dbReference>
<dbReference type="AlphaFoldDB" id="A0A6D2HRS6"/>
<dbReference type="InterPro" id="IPR055378">
    <property type="entry name" value="GH3_C"/>
</dbReference>
<sequence>MKAVTQAKIKHLQSLLLTEYTSYADTSSIPGHYVLFWELKSRHDNGPPKLDEKMMEDFALRWKIVWITCTGGSSVNQYKTPRCVKSGGALQILDSRVIGRFFSKRVPQWESLGLDS</sequence>
<dbReference type="EMBL" id="CACVBM020000310">
    <property type="protein sequence ID" value="CAA7017317.1"/>
    <property type="molecule type" value="Genomic_DNA"/>
</dbReference>
<dbReference type="InterPro" id="IPR004993">
    <property type="entry name" value="GH3"/>
</dbReference>
<dbReference type="Proteomes" id="UP000467841">
    <property type="component" value="Unassembled WGS sequence"/>
</dbReference>
<dbReference type="PANTHER" id="PTHR31901">
    <property type="entry name" value="GH3 DOMAIN-CONTAINING PROTEIN"/>
    <property type="match status" value="1"/>
</dbReference>
<keyword evidence="3" id="KW-1185">Reference proteome</keyword>
<protein>
    <recommendedName>
        <fullName evidence="1">GH3 C-terminal domain-containing protein</fullName>
    </recommendedName>
</protein>
<proteinExistence type="predicted"/>
<feature type="domain" description="GH3 C-terminal" evidence="1">
    <location>
        <begin position="2"/>
        <end position="45"/>
    </location>
</feature>
<dbReference type="Pfam" id="PF23572">
    <property type="entry name" value="GH3_C"/>
    <property type="match status" value="1"/>
</dbReference>
<reference evidence="2" key="1">
    <citation type="submission" date="2020-01" db="EMBL/GenBank/DDBJ databases">
        <authorList>
            <person name="Mishra B."/>
        </authorList>
    </citation>
    <scope>NUCLEOTIDE SEQUENCE [LARGE SCALE GENOMIC DNA]</scope>
</reference>
<accession>A0A6D2HRS6</accession>
<organism evidence="2 3">
    <name type="scientific">Microthlaspi erraticum</name>
    <dbReference type="NCBI Taxonomy" id="1685480"/>
    <lineage>
        <taxon>Eukaryota</taxon>
        <taxon>Viridiplantae</taxon>
        <taxon>Streptophyta</taxon>
        <taxon>Embryophyta</taxon>
        <taxon>Tracheophyta</taxon>
        <taxon>Spermatophyta</taxon>
        <taxon>Magnoliopsida</taxon>
        <taxon>eudicotyledons</taxon>
        <taxon>Gunneridae</taxon>
        <taxon>Pentapetalae</taxon>
        <taxon>rosids</taxon>
        <taxon>malvids</taxon>
        <taxon>Brassicales</taxon>
        <taxon>Brassicaceae</taxon>
        <taxon>Coluteocarpeae</taxon>
        <taxon>Microthlaspi</taxon>
    </lineage>
</organism>